<protein>
    <submittedName>
        <fullName evidence="4">N-alpha-acetyltransferase 38-A, NatC auxiliary subunit</fullName>
    </submittedName>
</protein>
<dbReference type="CDD" id="cd06168">
    <property type="entry name" value="LSMD1"/>
    <property type="match status" value="1"/>
</dbReference>
<dbReference type="InterPro" id="IPR050914">
    <property type="entry name" value="snRNP_SmB/NAA38-like"/>
</dbReference>
<evidence type="ECO:0000256" key="1">
    <source>
        <dbReference type="ARBA" id="ARBA00006850"/>
    </source>
</evidence>
<dbReference type="PANTHER" id="PTHR10701">
    <property type="entry name" value="SMALL NUCLEAR RIBONUCLEOPROTEIN-ASSOCIATED PROTEIN B AND N"/>
    <property type="match status" value="1"/>
</dbReference>
<dbReference type="InterPro" id="IPR001163">
    <property type="entry name" value="Sm_dom_euk/arc"/>
</dbReference>
<dbReference type="Gene3D" id="2.30.30.100">
    <property type="match status" value="1"/>
</dbReference>
<dbReference type="InterPro" id="IPR010920">
    <property type="entry name" value="LSM_dom_sf"/>
</dbReference>
<dbReference type="SMART" id="SM00651">
    <property type="entry name" value="Sm"/>
    <property type="match status" value="1"/>
</dbReference>
<dbReference type="EMBL" id="HBUF01152514">
    <property type="protein sequence ID" value="CAG6648538.1"/>
    <property type="molecule type" value="Transcribed_RNA"/>
</dbReference>
<evidence type="ECO:0000259" key="3">
    <source>
        <dbReference type="PROSITE" id="PS52002"/>
    </source>
</evidence>
<dbReference type="EMBL" id="HBUF01665661">
    <property type="protein sequence ID" value="CAG6789572.1"/>
    <property type="molecule type" value="Transcribed_RNA"/>
</dbReference>
<evidence type="ECO:0000256" key="2">
    <source>
        <dbReference type="SAM" id="MobiDB-lite"/>
    </source>
</evidence>
<comment type="similarity">
    <text evidence="1">Belongs to the snRNP Sm proteins family.</text>
</comment>
<dbReference type="SUPFAM" id="SSF50182">
    <property type="entry name" value="Sm-like ribonucleoproteins"/>
    <property type="match status" value="1"/>
</dbReference>
<feature type="region of interest" description="Disordered" evidence="2">
    <location>
        <begin position="30"/>
        <end position="50"/>
    </location>
</feature>
<dbReference type="EMBL" id="HBUF01665662">
    <property type="protein sequence ID" value="CAG6789573.1"/>
    <property type="molecule type" value="Transcribed_RNA"/>
</dbReference>
<dbReference type="EMBL" id="HBUF01321285">
    <property type="protein sequence ID" value="CAG6695037.1"/>
    <property type="molecule type" value="Transcribed_RNA"/>
</dbReference>
<dbReference type="InterPro" id="IPR047575">
    <property type="entry name" value="Sm"/>
</dbReference>
<accession>A0A8D8W655</accession>
<feature type="domain" description="Sm" evidence="3">
    <location>
        <begin position="67"/>
        <end position="150"/>
    </location>
</feature>
<dbReference type="AlphaFoldDB" id="A0A8D8W655"/>
<dbReference type="EMBL" id="HBUF01359555">
    <property type="protein sequence ID" value="CAG6719895.1"/>
    <property type="molecule type" value="Transcribed_RNA"/>
</dbReference>
<dbReference type="GO" id="GO:0016740">
    <property type="term" value="F:transferase activity"/>
    <property type="evidence" value="ECO:0007669"/>
    <property type="project" value="UniProtKB-KW"/>
</dbReference>
<evidence type="ECO:0000313" key="4">
    <source>
        <dbReference type="EMBL" id="CAG6648538.1"/>
    </source>
</evidence>
<dbReference type="EMBL" id="HBUF01152515">
    <property type="protein sequence ID" value="CAG6648539.1"/>
    <property type="molecule type" value="Transcribed_RNA"/>
</dbReference>
<dbReference type="EMBL" id="HBUF01359556">
    <property type="protein sequence ID" value="CAG6719896.1"/>
    <property type="molecule type" value="Transcribed_RNA"/>
</dbReference>
<dbReference type="GO" id="GO:0031417">
    <property type="term" value="C:NatC complex"/>
    <property type="evidence" value="ECO:0007669"/>
    <property type="project" value="InterPro"/>
</dbReference>
<reference evidence="4" key="1">
    <citation type="submission" date="2021-05" db="EMBL/GenBank/DDBJ databases">
        <authorList>
            <person name="Alioto T."/>
            <person name="Alioto T."/>
            <person name="Gomez Garrido J."/>
        </authorList>
    </citation>
    <scope>NUCLEOTIDE SEQUENCE</scope>
</reference>
<dbReference type="InterPro" id="IPR034110">
    <property type="entry name" value="LSMD1_Sm"/>
</dbReference>
<sequence>MMDKAQLTPPTTNLESLSIKNTFEDSKETLDHTLGTTPSGESNSDSITSNKDINDSQTILYAQRRIEHLNQLKSWINQRMTIEMTDGRVLVGTFLCTDRDANIILGSCGEYLSPQLFENREENGVQEGRLLGLVMVPGQHIVNILYDQPHLS</sequence>
<dbReference type="Pfam" id="PF01423">
    <property type="entry name" value="LSM"/>
    <property type="match status" value="1"/>
</dbReference>
<dbReference type="PANTHER" id="PTHR10701:SF5">
    <property type="entry name" value="N-ALPHA-ACETYLTRANSFERASE 38, NATC AUXILIARY SUBUNIT"/>
    <property type="match status" value="1"/>
</dbReference>
<dbReference type="PROSITE" id="PS52002">
    <property type="entry name" value="SM"/>
    <property type="match status" value="1"/>
</dbReference>
<proteinExistence type="inferred from homology"/>
<dbReference type="GO" id="GO:0003723">
    <property type="term" value="F:RNA binding"/>
    <property type="evidence" value="ECO:0007669"/>
    <property type="project" value="InterPro"/>
</dbReference>
<organism evidence="4">
    <name type="scientific">Cacopsylla melanoneura</name>
    <dbReference type="NCBI Taxonomy" id="428564"/>
    <lineage>
        <taxon>Eukaryota</taxon>
        <taxon>Metazoa</taxon>
        <taxon>Ecdysozoa</taxon>
        <taxon>Arthropoda</taxon>
        <taxon>Hexapoda</taxon>
        <taxon>Insecta</taxon>
        <taxon>Pterygota</taxon>
        <taxon>Neoptera</taxon>
        <taxon>Paraneoptera</taxon>
        <taxon>Hemiptera</taxon>
        <taxon>Sternorrhyncha</taxon>
        <taxon>Psylloidea</taxon>
        <taxon>Psyllidae</taxon>
        <taxon>Psyllinae</taxon>
        <taxon>Cacopsylla</taxon>
    </lineage>
</organism>
<name>A0A8D8W655_9HEMI</name>
<dbReference type="EMBL" id="HBUF01359554">
    <property type="protein sequence ID" value="CAG6719894.1"/>
    <property type="molecule type" value="Transcribed_RNA"/>
</dbReference>
<feature type="compositionally biased region" description="Polar residues" evidence="2">
    <location>
        <begin position="34"/>
        <end position="50"/>
    </location>
</feature>
<keyword evidence="4" id="KW-0808">Transferase</keyword>